<dbReference type="GO" id="GO:0016740">
    <property type="term" value="F:transferase activity"/>
    <property type="evidence" value="ECO:0007669"/>
    <property type="project" value="UniProtKB-KW"/>
</dbReference>
<keyword evidence="3" id="KW-0808">Transferase</keyword>
<comment type="caution">
    <text evidence="8">The sequence shown here is derived from an EMBL/GenBank/DDBJ whole genome shotgun (WGS) entry which is preliminary data.</text>
</comment>
<dbReference type="InterPro" id="IPR031811">
    <property type="entry name" value="ALGX/ALGJ_SGNH-like"/>
</dbReference>
<keyword evidence="9" id="KW-1185">Reference proteome</keyword>
<keyword evidence="4" id="KW-0732">Signal</keyword>
<reference evidence="8 9" key="1">
    <citation type="submission" date="2015-10" db="EMBL/GenBank/DDBJ databases">
        <title>Butyribacter intestini gen. nov., sp. nov., a butyric acid-producing bacterium of the family Lachnospiraceae isolated from the human faeces.</title>
        <authorList>
            <person name="Zou Y."/>
            <person name="Xue W."/>
            <person name="Luo G."/>
            <person name="Lv M."/>
        </authorList>
    </citation>
    <scope>NUCLEOTIDE SEQUENCE [LARGE SCALE GENOMIC DNA]</scope>
    <source>
        <strain evidence="8 9">TF01-11</strain>
    </source>
</reference>
<dbReference type="EMBL" id="LLKB01000005">
    <property type="protein sequence ID" value="KQC85090.1"/>
    <property type="molecule type" value="Genomic_DNA"/>
</dbReference>
<proteinExistence type="predicted"/>
<accession>A0AAW3JS84</accession>
<evidence type="ECO:0000256" key="6">
    <source>
        <dbReference type="ARBA" id="ARBA00022841"/>
    </source>
</evidence>
<dbReference type="Pfam" id="PF16822">
    <property type="entry name" value="ALGX"/>
    <property type="match status" value="1"/>
</dbReference>
<evidence type="ECO:0000313" key="8">
    <source>
        <dbReference type="EMBL" id="KQC85090.1"/>
    </source>
</evidence>
<evidence type="ECO:0000256" key="5">
    <source>
        <dbReference type="ARBA" id="ARBA00022764"/>
    </source>
</evidence>
<evidence type="ECO:0000256" key="1">
    <source>
        <dbReference type="ARBA" id="ARBA00004418"/>
    </source>
</evidence>
<name>A0AAW3JS84_9FIRM</name>
<dbReference type="Proteomes" id="UP000050833">
    <property type="component" value="Unassembled WGS sequence"/>
</dbReference>
<dbReference type="AlphaFoldDB" id="A0AAW3JS84"/>
<dbReference type="GO" id="GO:0042121">
    <property type="term" value="P:alginic acid biosynthetic process"/>
    <property type="evidence" value="ECO:0007669"/>
    <property type="project" value="UniProtKB-KW"/>
</dbReference>
<evidence type="ECO:0000256" key="2">
    <source>
        <dbReference type="ARBA" id="ARBA00005182"/>
    </source>
</evidence>
<gene>
    <name evidence="8" type="ORF">APZ18_10315</name>
</gene>
<organism evidence="8 9">
    <name type="scientific">Butyribacter intestini</name>
    <dbReference type="NCBI Taxonomy" id="1703332"/>
    <lineage>
        <taxon>Bacteria</taxon>
        <taxon>Bacillati</taxon>
        <taxon>Bacillota</taxon>
        <taxon>Clostridia</taxon>
        <taxon>Lachnospirales</taxon>
        <taxon>Lachnospiraceae</taxon>
        <taxon>Butyribacter</taxon>
    </lineage>
</organism>
<dbReference type="GO" id="GO:0042597">
    <property type="term" value="C:periplasmic space"/>
    <property type="evidence" value="ECO:0007669"/>
    <property type="project" value="UniProtKB-SubCell"/>
</dbReference>
<keyword evidence="5" id="KW-0574">Periplasm</keyword>
<keyword evidence="6" id="KW-0016">Alginate biosynthesis</keyword>
<feature type="domain" description="AlgX/AlgJ SGNH hydrolase-like" evidence="7">
    <location>
        <begin position="39"/>
        <end position="203"/>
    </location>
</feature>
<dbReference type="RefSeq" id="WP_022014351.1">
    <property type="nucleotide sequence ID" value="NZ_DBGBTA010000052.1"/>
</dbReference>
<evidence type="ECO:0000256" key="4">
    <source>
        <dbReference type="ARBA" id="ARBA00022729"/>
    </source>
</evidence>
<comment type="pathway">
    <text evidence="2">Glycan biosynthesis; alginate biosynthesis.</text>
</comment>
<sequence length="295" mass="34754">MRERVKKYLSVIISLLLVLSVFGGELSARDAQAKTVNRVFKGRNNWLFYNAQGDGTTIYDYKGINHYSKFNLRRVENNLKTAKRAVKKRGAEFAVLFAPNKETIYSMYMPKSIKRKTTYSRYDQLRDYLNKSGAIKVICPKKQLLKYRKKYQLYYPNDNHWNVKGRYIGVQEMLKITDGEDEVTPLSIEDVKFKRIKDRTGDLNILSNGKYKFKSKCFLLKTKIKKQYKSNKKVLIVGDSFGECMSKLAKKFYKKVGFVHIYNFSMKQVKGYDYVIWESVERYQDKYSRINFAAK</sequence>
<evidence type="ECO:0000256" key="3">
    <source>
        <dbReference type="ARBA" id="ARBA00022679"/>
    </source>
</evidence>
<evidence type="ECO:0000259" key="7">
    <source>
        <dbReference type="Pfam" id="PF16822"/>
    </source>
</evidence>
<protein>
    <recommendedName>
        <fullName evidence="7">AlgX/AlgJ SGNH hydrolase-like domain-containing protein</fullName>
    </recommendedName>
</protein>
<evidence type="ECO:0000313" key="9">
    <source>
        <dbReference type="Proteomes" id="UP000050833"/>
    </source>
</evidence>
<comment type="subcellular location">
    <subcellularLocation>
        <location evidence="1">Periplasm</location>
    </subcellularLocation>
</comment>